<evidence type="ECO:0000256" key="10">
    <source>
        <dbReference type="NCBIfam" id="TIGR02152"/>
    </source>
</evidence>
<feature type="binding site" evidence="9">
    <location>
        <begin position="209"/>
        <end position="214"/>
    </location>
    <ligand>
        <name>ATP</name>
        <dbReference type="ChEBI" id="CHEBI:30616"/>
    </ligand>
</feature>
<feature type="binding site" evidence="9">
    <location>
        <begin position="240"/>
        <end position="241"/>
    </location>
    <ligand>
        <name>ATP</name>
        <dbReference type="ChEBI" id="CHEBI:30616"/>
    </ligand>
</feature>
<dbReference type="Pfam" id="PF00294">
    <property type="entry name" value="PfkB"/>
    <property type="match status" value="1"/>
</dbReference>
<comment type="subunit">
    <text evidence="9">Homodimer.</text>
</comment>
<comment type="pathway">
    <text evidence="9">Carbohydrate metabolism; D-ribose degradation; D-ribose 5-phosphate from beta-D-ribopyranose: step 2/2.</text>
</comment>
<reference evidence="13" key="1">
    <citation type="journal article" date="2019" name="Int. J. Syst. Evol. Microbiol.">
        <title>The Global Catalogue of Microorganisms (GCM) 10K type strain sequencing project: providing services to taxonomists for standard genome sequencing and annotation.</title>
        <authorList>
            <consortium name="The Broad Institute Genomics Platform"/>
            <consortium name="The Broad Institute Genome Sequencing Center for Infectious Disease"/>
            <person name="Wu L."/>
            <person name="Ma J."/>
        </authorList>
    </citation>
    <scope>NUCLEOTIDE SEQUENCE [LARGE SCALE GENOMIC DNA]</scope>
    <source>
        <strain evidence="13">CCM 7282</strain>
    </source>
</reference>
<evidence type="ECO:0000313" key="12">
    <source>
        <dbReference type="EMBL" id="GGD04054.1"/>
    </source>
</evidence>
<feature type="binding site" evidence="9">
    <location>
        <position position="265"/>
    </location>
    <ligand>
        <name>ATP</name>
        <dbReference type="ChEBI" id="CHEBI:30616"/>
    </ligand>
</feature>
<comment type="caution">
    <text evidence="12">The sequence shown here is derived from an EMBL/GenBank/DDBJ whole genome shotgun (WGS) entry which is preliminary data.</text>
</comment>
<dbReference type="InterPro" id="IPR011877">
    <property type="entry name" value="Ribokinase"/>
</dbReference>
<keyword evidence="13" id="KW-1185">Reference proteome</keyword>
<evidence type="ECO:0000313" key="13">
    <source>
        <dbReference type="Proteomes" id="UP000619534"/>
    </source>
</evidence>
<dbReference type="EMBL" id="BMCJ01000011">
    <property type="protein sequence ID" value="GGD04054.1"/>
    <property type="molecule type" value="Genomic_DNA"/>
</dbReference>
<feature type="binding site" evidence="9">
    <location>
        <position position="274"/>
    </location>
    <ligand>
        <name>K(+)</name>
        <dbReference type="ChEBI" id="CHEBI:29103"/>
    </ligand>
</feature>
<sequence>MTKPKIAVVGSINMDLTTSFDRMPHQGETVHGTSFATYPGGKGFNQAVAAARGGAEVSMVGVIGDDAFGKSLKTMLAKEKIATAGIKTMTGIGTGTATILLTEGDNRIVVVPGANGEVTPQHVERQRELLTNSDIVLLQLEIPMESVKKAAEIAFEANVPIILNPAPSQPLSKELLDKITYLTPNESEAADLMTHYESRKALEEKLIITKGKQGVMFYEKGRAVTVPGFPVTPADTTGAGDTFCGLMSTRIAQGYSLEEACQFANAGAALSVTKPGAQGGMPTEREVLRFLRERGK</sequence>
<evidence type="ECO:0000256" key="6">
    <source>
        <dbReference type="ARBA" id="ARBA00022842"/>
    </source>
</evidence>
<dbReference type="CDD" id="cd01174">
    <property type="entry name" value="ribokinase"/>
    <property type="match status" value="1"/>
</dbReference>
<evidence type="ECO:0000256" key="8">
    <source>
        <dbReference type="ARBA" id="ARBA00023277"/>
    </source>
</evidence>
<evidence type="ECO:0000256" key="4">
    <source>
        <dbReference type="ARBA" id="ARBA00022777"/>
    </source>
</evidence>
<dbReference type="HAMAP" id="MF_01987">
    <property type="entry name" value="Ribokinase"/>
    <property type="match status" value="1"/>
</dbReference>
<feature type="binding site" evidence="9">
    <location>
        <begin position="41"/>
        <end position="45"/>
    </location>
    <ligand>
        <name>substrate</name>
    </ligand>
</feature>
<dbReference type="PANTHER" id="PTHR10584:SF166">
    <property type="entry name" value="RIBOKINASE"/>
    <property type="match status" value="1"/>
</dbReference>
<evidence type="ECO:0000256" key="2">
    <source>
        <dbReference type="ARBA" id="ARBA00022723"/>
    </source>
</evidence>
<accession>A0ABQ1PUU9</accession>
<dbReference type="RefSeq" id="WP_062442689.1">
    <property type="nucleotide sequence ID" value="NZ_BMCJ01000011.1"/>
</dbReference>
<comment type="subcellular location">
    <subcellularLocation>
        <location evidence="9">Cytoplasm</location>
    </subcellularLocation>
</comment>
<keyword evidence="8 9" id="KW-0119">Carbohydrate metabolism</keyword>
<keyword evidence="5 9" id="KW-0067">ATP-binding</keyword>
<evidence type="ECO:0000256" key="9">
    <source>
        <dbReference type="HAMAP-Rule" id="MF_01987"/>
    </source>
</evidence>
<name>A0ABQ1PUU9_9BACI</name>
<feature type="binding site" evidence="9">
    <location>
        <position position="237"/>
    </location>
    <ligand>
        <name>K(+)</name>
        <dbReference type="ChEBI" id="CHEBI:29103"/>
    </ligand>
</feature>
<dbReference type="SUPFAM" id="SSF53613">
    <property type="entry name" value="Ribokinase-like"/>
    <property type="match status" value="1"/>
</dbReference>
<dbReference type="EC" id="2.7.1.15" evidence="9 10"/>
<evidence type="ECO:0000256" key="7">
    <source>
        <dbReference type="ARBA" id="ARBA00022958"/>
    </source>
</evidence>
<feature type="binding site" evidence="9">
    <location>
        <position position="141"/>
    </location>
    <ligand>
        <name>substrate</name>
    </ligand>
</feature>
<comment type="function">
    <text evidence="9">Catalyzes the phosphorylation of ribose at O-5 in a reaction requiring ATP and magnesium. The resulting D-ribose-5-phosphate can then be used either for sythesis of nucleotides, histidine, and tryptophan, or as a component of the pentose phosphate pathway.</text>
</comment>
<gene>
    <name evidence="9 12" type="primary">rbsK</name>
    <name evidence="12" type="ORF">GCM10007216_38380</name>
</gene>
<keyword evidence="7 9" id="KW-0630">Potassium</keyword>
<feature type="binding site" evidence="9">
    <location>
        <position position="241"/>
    </location>
    <ligand>
        <name>substrate</name>
    </ligand>
</feature>
<keyword evidence="2 9" id="KW-0479">Metal-binding</keyword>
<keyword evidence="4 9" id="KW-0418">Kinase</keyword>
<dbReference type="Proteomes" id="UP000619534">
    <property type="component" value="Unassembled WGS sequence"/>
</dbReference>
<feature type="binding site" evidence="9">
    <location>
        <begin position="13"/>
        <end position="15"/>
    </location>
    <ligand>
        <name>substrate</name>
    </ligand>
</feature>
<keyword evidence="3 9" id="KW-0547">Nucleotide-binding</keyword>
<comment type="catalytic activity">
    <reaction evidence="9">
        <text>D-ribose + ATP = D-ribose 5-phosphate + ADP + H(+)</text>
        <dbReference type="Rhea" id="RHEA:13697"/>
        <dbReference type="ChEBI" id="CHEBI:15378"/>
        <dbReference type="ChEBI" id="CHEBI:30616"/>
        <dbReference type="ChEBI" id="CHEBI:47013"/>
        <dbReference type="ChEBI" id="CHEBI:78346"/>
        <dbReference type="ChEBI" id="CHEBI:456216"/>
        <dbReference type="EC" id="2.7.1.15"/>
    </reaction>
</comment>
<feature type="binding site" evidence="9">
    <location>
        <position position="276"/>
    </location>
    <ligand>
        <name>K(+)</name>
        <dbReference type="ChEBI" id="CHEBI:29103"/>
    </ligand>
</feature>
<dbReference type="PRINTS" id="PR00990">
    <property type="entry name" value="RIBOKINASE"/>
</dbReference>
<dbReference type="PANTHER" id="PTHR10584">
    <property type="entry name" value="SUGAR KINASE"/>
    <property type="match status" value="1"/>
</dbReference>
<dbReference type="NCBIfam" id="TIGR02152">
    <property type="entry name" value="D_ribokin_bact"/>
    <property type="match status" value="1"/>
</dbReference>
<feature type="binding site" evidence="9">
    <location>
        <position position="235"/>
    </location>
    <ligand>
        <name>K(+)</name>
        <dbReference type="ChEBI" id="CHEBI:29103"/>
    </ligand>
</feature>
<feature type="active site" description="Proton acceptor" evidence="9">
    <location>
        <position position="241"/>
    </location>
</feature>
<evidence type="ECO:0000256" key="5">
    <source>
        <dbReference type="ARBA" id="ARBA00022840"/>
    </source>
</evidence>
<dbReference type="Gene3D" id="3.40.1190.20">
    <property type="match status" value="1"/>
</dbReference>
<comment type="caution">
    <text evidence="9">Lacks conserved residue(s) required for the propagation of feature annotation.</text>
</comment>
<feature type="binding site" evidence="9">
    <location>
        <position position="271"/>
    </location>
    <ligand>
        <name>K(+)</name>
        <dbReference type="ChEBI" id="CHEBI:29103"/>
    </ligand>
</feature>
<feature type="domain" description="Carbohydrate kinase PfkB" evidence="11">
    <location>
        <begin position="4"/>
        <end position="283"/>
    </location>
</feature>
<comment type="similarity">
    <text evidence="9">Belongs to the carbohydrate kinase PfkB family. Ribokinase subfamily.</text>
</comment>
<dbReference type="InterPro" id="IPR029056">
    <property type="entry name" value="Ribokinase-like"/>
</dbReference>
<dbReference type="InterPro" id="IPR002139">
    <property type="entry name" value="Ribo/fructo_kinase"/>
</dbReference>
<keyword evidence="6 9" id="KW-0460">Magnesium</keyword>
<evidence type="ECO:0000256" key="3">
    <source>
        <dbReference type="ARBA" id="ARBA00022741"/>
    </source>
</evidence>
<organism evidence="12 13">
    <name type="scientific">Thalassobacillus devorans</name>
    <dbReference type="NCBI Taxonomy" id="279813"/>
    <lineage>
        <taxon>Bacteria</taxon>
        <taxon>Bacillati</taxon>
        <taxon>Bacillota</taxon>
        <taxon>Bacilli</taxon>
        <taxon>Bacillales</taxon>
        <taxon>Bacillaceae</taxon>
        <taxon>Thalassobacillus</taxon>
    </lineage>
</organism>
<protein>
    <recommendedName>
        <fullName evidence="9 10">Ribokinase</fullName>
        <shortName evidence="9">RK</shortName>
        <ecNumber evidence="9 10">2.7.1.15</ecNumber>
    </recommendedName>
</protein>
<evidence type="ECO:0000256" key="1">
    <source>
        <dbReference type="ARBA" id="ARBA00022679"/>
    </source>
</evidence>
<comment type="activity regulation">
    <text evidence="9">Activated by a monovalent cation that binds near, but not in, the active site. The most likely occupant of the site in vivo is potassium. Ion binding induces a conformational change that may alter substrate affinity.</text>
</comment>
<keyword evidence="1 9" id="KW-0808">Transferase</keyword>
<dbReference type="InterPro" id="IPR011611">
    <property type="entry name" value="PfkB_dom"/>
</dbReference>
<keyword evidence="9" id="KW-0963">Cytoplasm</keyword>
<comment type="cofactor">
    <cofactor evidence="9">
        <name>Mg(2+)</name>
        <dbReference type="ChEBI" id="CHEBI:18420"/>
    </cofactor>
    <text evidence="9">Requires a divalent cation, most likely magnesium in vivo, as an electrophilic catalyst to aid phosphoryl group transfer. It is the chelate of the metal and the nucleotide that is the actual substrate.</text>
</comment>
<feature type="binding site" evidence="9">
    <location>
        <position position="185"/>
    </location>
    <ligand>
        <name>ATP</name>
        <dbReference type="ChEBI" id="CHEBI:30616"/>
    </ligand>
</feature>
<proteinExistence type="inferred from homology"/>
<evidence type="ECO:0000259" key="11">
    <source>
        <dbReference type="Pfam" id="PF00294"/>
    </source>
</evidence>